<evidence type="ECO:0000313" key="2">
    <source>
        <dbReference type="Proteomes" id="UP000003711"/>
    </source>
</evidence>
<name>E2NBL8_9BACE</name>
<reference evidence="1 2" key="1">
    <citation type="submission" date="2008-12" db="EMBL/GenBank/DDBJ databases">
        <authorList>
            <person name="Fulton L."/>
            <person name="Clifton S."/>
            <person name="Fulton B."/>
            <person name="Xu J."/>
            <person name="Minx P."/>
            <person name="Pepin K.H."/>
            <person name="Johnson M."/>
            <person name="Bhonagiri V."/>
            <person name="Nash W.E."/>
            <person name="Mardis E.R."/>
            <person name="Wilson R.K."/>
        </authorList>
    </citation>
    <scope>NUCLEOTIDE SEQUENCE [LARGE SCALE GENOMIC DNA]</scope>
    <source>
        <strain evidence="1 2">DSM 14838</strain>
    </source>
</reference>
<organism evidence="1 2">
    <name type="scientific">Bacteroides cellulosilyticus DSM 14838</name>
    <dbReference type="NCBI Taxonomy" id="537012"/>
    <lineage>
        <taxon>Bacteria</taxon>
        <taxon>Pseudomonadati</taxon>
        <taxon>Bacteroidota</taxon>
        <taxon>Bacteroidia</taxon>
        <taxon>Bacteroidales</taxon>
        <taxon>Bacteroidaceae</taxon>
        <taxon>Bacteroides</taxon>
    </lineage>
</organism>
<reference evidence="1 2" key="2">
    <citation type="submission" date="2009-01" db="EMBL/GenBank/DDBJ databases">
        <title>Draft genome sequence of Bacteroides cellulosilyticus (DSM 14838).</title>
        <authorList>
            <person name="Sudarsanam P."/>
            <person name="Ley R."/>
            <person name="Guruge J."/>
            <person name="Turnbaugh P.J."/>
            <person name="Mahowald M."/>
            <person name="Liep D."/>
            <person name="Gordon J."/>
        </authorList>
    </citation>
    <scope>NUCLEOTIDE SEQUENCE [LARGE SCALE GENOMIC DNA]</scope>
    <source>
        <strain evidence="1 2">DSM 14838</strain>
    </source>
</reference>
<sequence length="77" mass="8776">MASFLVPITELDTISSLLYFHDICNLRFCPFSVCYSRFEGDEVGMPKHGIDGECKDIKCFFKECSPSSKFHGMKLDL</sequence>
<accession>E2NBL8</accession>
<proteinExistence type="predicted"/>
<protein>
    <submittedName>
        <fullName evidence="1">Uncharacterized protein</fullName>
    </submittedName>
</protein>
<dbReference type="HOGENOM" id="CLU_2630625_0_0_10"/>
<evidence type="ECO:0000313" key="1">
    <source>
        <dbReference type="EMBL" id="EEF90670.1"/>
    </source>
</evidence>
<gene>
    <name evidence="1" type="ORF">BACCELL_01675</name>
</gene>
<comment type="caution">
    <text evidence="1">The sequence shown here is derived from an EMBL/GenBank/DDBJ whole genome shotgun (WGS) entry which is preliminary data.</text>
</comment>
<dbReference type="AlphaFoldDB" id="E2NBL8"/>
<dbReference type="Proteomes" id="UP000003711">
    <property type="component" value="Unassembled WGS sequence"/>
</dbReference>
<dbReference type="EMBL" id="ACCH01000137">
    <property type="protein sequence ID" value="EEF90670.1"/>
    <property type="molecule type" value="Genomic_DNA"/>
</dbReference>